<keyword evidence="2" id="KW-0732">Signal</keyword>
<accession>A0ABD2KPW2</accession>
<dbReference type="InterPro" id="IPR019170">
    <property type="entry name" value="Meckelin"/>
</dbReference>
<evidence type="ECO:0000256" key="2">
    <source>
        <dbReference type="SAM" id="SignalP"/>
    </source>
</evidence>
<proteinExistence type="predicted"/>
<keyword evidence="4" id="KW-1185">Reference proteome</keyword>
<feature type="transmembrane region" description="Helical" evidence="1">
    <location>
        <begin position="763"/>
        <end position="781"/>
    </location>
</feature>
<dbReference type="Proteomes" id="UP001620626">
    <property type="component" value="Unassembled WGS sequence"/>
</dbReference>
<evidence type="ECO:0008006" key="5">
    <source>
        <dbReference type="Google" id="ProtNLM"/>
    </source>
</evidence>
<feature type="transmembrane region" description="Helical" evidence="1">
    <location>
        <begin position="546"/>
        <end position="564"/>
    </location>
</feature>
<organism evidence="3 4">
    <name type="scientific">Heterodera trifolii</name>
    <dbReference type="NCBI Taxonomy" id="157864"/>
    <lineage>
        <taxon>Eukaryota</taxon>
        <taxon>Metazoa</taxon>
        <taxon>Ecdysozoa</taxon>
        <taxon>Nematoda</taxon>
        <taxon>Chromadorea</taxon>
        <taxon>Rhabditida</taxon>
        <taxon>Tylenchina</taxon>
        <taxon>Tylenchomorpha</taxon>
        <taxon>Tylenchoidea</taxon>
        <taxon>Heteroderidae</taxon>
        <taxon>Heteroderinae</taxon>
        <taxon>Heterodera</taxon>
    </lineage>
</organism>
<keyword evidence="1" id="KW-1133">Transmembrane helix</keyword>
<dbReference type="Pfam" id="PF09773">
    <property type="entry name" value="Meckelin"/>
    <property type="match status" value="1"/>
</dbReference>
<dbReference type="EMBL" id="JBICBT010000694">
    <property type="protein sequence ID" value="KAL3104891.1"/>
    <property type="molecule type" value="Genomic_DNA"/>
</dbReference>
<gene>
    <name evidence="3" type="ORF">niasHT_026386</name>
</gene>
<name>A0ABD2KPW2_9BILA</name>
<evidence type="ECO:0000256" key="1">
    <source>
        <dbReference type="SAM" id="Phobius"/>
    </source>
</evidence>
<keyword evidence="1" id="KW-0472">Membrane</keyword>
<feature type="signal peptide" evidence="2">
    <location>
        <begin position="1"/>
        <end position="21"/>
    </location>
</feature>
<feature type="transmembrane region" description="Helical" evidence="1">
    <location>
        <begin position="584"/>
        <end position="610"/>
    </location>
</feature>
<protein>
    <recommendedName>
        <fullName evidence="5">Meckelin</fullName>
    </recommendedName>
</protein>
<feature type="chain" id="PRO_5044883751" description="Meckelin" evidence="2">
    <location>
        <begin position="22"/>
        <end position="1029"/>
    </location>
</feature>
<dbReference type="AlphaFoldDB" id="A0ABD2KPW2"/>
<sequence>MPKFAPFFLLFVVAFVVFVSFRGTFQQLAISVPPFRWQNPAQCSASSAENGTFFNAVLMDCDQCPEGMAPAPERQNECQCESVERRVLAISVDTSPMEGRVICAKCEKGLAVSRNLAFCVKCLATDGRRLVNSDGGTGQCPTCERDEEIAQLRWHKLNGTAQIFEQCVKCPGGTAPSEKGDECVPCQSATCICQKNSSLPFCADFPADAFQIQSLLADSANFVSDYLKRHLRDAEFGCRRAVDRRQCSHLANLCALQNYARVSGGACNALESARNSLQMTEQQQQKQKGSVVPQLFYANIDASIEIFRASAIDAIYELVSRMRNSRLDIVAMAYSLNGTFIGQLPFERVFLLRCPSAHWNGWAAKAALRFGTFFRQKCFWIESVHSETVFFELYLRFEDTNGEIKLFPVPILNEDIRGDQYTGWYPNRLDQLRRDSRVVLTKRFYLVDKQSVIATTDQQAENRTDQLIRSPERITLHIHLQPFEGGRIFVPYLQISHVQFVQGESLISSSNSTTSNSSSSDNIPVEFEFAILYHVDSYPYDKTVEVVMATACSVAALWAAMRAYSWGRRSGKLIIDASTILKLVLYAADGIGNIFLLVMAIISVWLTFAYKMQTHLFYVPLADSQEGSFVAYLVSAVALKALSLAHTLVCLTLVQTFFIDWERPRALKNSEQKRPIDEAKGEQKATDSQHASVVIWRTYLIANEWNELQLYRKTRLSVQLLIVLFLLDYMEFGNFAKLQPGFGRVDQPSEVVETRMSRFAVDFSFYVAIAMGQWLFQVLIVERVTDPFRNFMDLCSVANISVLAMTNPLRGFYIHGRSVHGFADTDMLQMNVFLQRERDNLCAMRGLEMGSDLQTFVVNVPRAFRERIDQIMATAVANGKISAAAVRQGADAMDKTTVRMQQVATAYSELNECLKDFVNRVDPQCDYVIISPRLIEALLGLELSDTSTVGTFRRDRSECEYSSAFLYGNEWALLSAELALFCLVDLFWRHRLLAAFVTFLLSASVRHTVKLYFTHQLAKSSMVDSRFLI</sequence>
<keyword evidence="1" id="KW-0812">Transmembrane</keyword>
<dbReference type="PANTHER" id="PTHR21274:SF0">
    <property type="entry name" value="MECKELIN"/>
    <property type="match status" value="1"/>
</dbReference>
<evidence type="ECO:0000313" key="3">
    <source>
        <dbReference type="EMBL" id="KAL3104891.1"/>
    </source>
</evidence>
<reference evidence="3 4" key="1">
    <citation type="submission" date="2024-10" db="EMBL/GenBank/DDBJ databases">
        <authorList>
            <person name="Kim D."/>
        </authorList>
    </citation>
    <scope>NUCLEOTIDE SEQUENCE [LARGE SCALE GENOMIC DNA]</scope>
    <source>
        <strain evidence="3">BH-2024</strain>
    </source>
</reference>
<feature type="transmembrane region" description="Helical" evidence="1">
    <location>
        <begin position="630"/>
        <end position="659"/>
    </location>
</feature>
<evidence type="ECO:0000313" key="4">
    <source>
        <dbReference type="Proteomes" id="UP001620626"/>
    </source>
</evidence>
<comment type="caution">
    <text evidence="3">The sequence shown here is derived from an EMBL/GenBank/DDBJ whole genome shotgun (WGS) entry which is preliminary data.</text>
</comment>
<dbReference type="PANTHER" id="PTHR21274">
    <property type="entry name" value="MECKELIN"/>
    <property type="match status" value="1"/>
</dbReference>